<dbReference type="SUPFAM" id="SSF46785">
    <property type="entry name" value="Winged helix' DNA-binding domain"/>
    <property type="match status" value="1"/>
</dbReference>
<keyword evidence="2" id="KW-0805">Transcription regulation</keyword>
<evidence type="ECO:0000256" key="2">
    <source>
        <dbReference type="ARBA" id="ARBA00023015"/>
    </source>
</evidence>
<dbReference type="Gene3D" id="1.10.10.10">
    <property type="entry name" value="Winged helix-like DNA-binding domain superfamily/Winged helix DNA-binding domain"/>
    <property type="match status" value="1"/>
</dbReference>
<keyword evidence="4" id="KW-0804">Transcription</keyword>
<reference evidence="7 8" key="1">
    <citation type="submission" date="2016-10" db="EMBL/GenBank/DDBJ databases">
        <authorList>
            <person name="Varghese N."/>
            <person name="Submissions S."/>
        </authorList>
    </citation>
    <scope>NUCLEOTIDE SEQUENCE [LARGE SCALE GENOMIC DNA]</scope>
    <source>
        <strain evidence="7 8">LMG 22274</strain>
    </source>
</reference>
<dbReference type="InterPro" id="IPR050389">
    <property type="entry name" value="LysR-type_TF"/>
</dbReference>
<evidence type="ECO:0000313" key="6">
    <source>
        <dbReference type="EMBL" id="PXX17067.1"/>
    </source>
</evidence>
<dbReference type="Gene3D" id="3.40.190.10">
    <property type="entry name" value="Periplasmic binding protein-like II"/>
    <property type="match status" value="2"/>
</dbReference>
<dbReference type="PANTHER" id="PTHR30118">
    <property type="entry name" value="HTH-TYPE TRANSCRIPTIONAL REGULATOR LEUO-RELATED"/>
    <property type="match status" value="1"/>
</dbReference>
<sequence length="313" mass="34763">MRLGHFDMNLLVALDALLDTRSVTRASERLHIGASATSSALGRLREYFNDPLLMQVGRRMELTPLGRSLAQPVREILLTVQSTVVARLEFDPAQARRNFVIRASDYLTTVLLIDVVQRLQREAPGITLHIANMADDVPERLDRGEVDFVIYPSVSVNPDHPSQALFEETFSCVVWEGNPLVGETLTPQQYAELGHVAATFGDSRSASFEGFVMANRGISRTIEVTTTNFNTLPQLVIGTTRIATVHTRLAKIYAHFLPLRVLPLPMELPRLVEVMQWHAINNGDPAHAWMRRVLQEQAQASADAPGAALLQRG</sequence>
<dbReference type="Pfam" id="PF00126">
    <property type="entry name" value="HTH_1"/>
    <property type="match status" value="1"/>
</dbReference>
<evidence type="ECO:0000313" key="9">
    <source>
        <dbReference type="Proteomes" id="UP000247515"/>
    </source>
</evidence>
<evidence type="ECO:0000256" key="1">
    <source>
        <dbReference type="ARBA" id="ARBA00009437"/>
    </source>
</evidence>
<evidence type="ECO:0000256" key="3">
    <source>
        <dbReference type="ARBA" id="ARBA00023125"/>
    </source>
</evidence>
<reference evidence="6 9" key="2">
    <citation type="submission" date="2018-05" db="EMBL/GenBank/DDBJ databases">
        <title>Genomic Encyclopedia of Type Strains, Phase IV (KMG-V): Genome sequencing to study the core and pangenomes of soil and plant-associated prokaryotes.</title>
        <authorList>
            <person name="Whitman W."/>
        </authorList>
    </citation>
    <scope>NUCLEOTIDE SEQUENCE [LARGE SCALE GENOMIC DNA]</scope>
    <source>
        <strain evidence="6 9">SIr-6563</strain>
    </source>
</reference>
<dbReference type="PANTHER" id="PTHR30118:SF6">
    <property type="entry name" value="HTH-TYPE TRANSCRIPTIONAL REGULATOR LEUO"/>
    <property type="match status" value="1"/>
</dbReference>
<keyword evidence="3" id="KW-0238">DNA-binding</keyword>
<evidence type="ECO:0000313" key="7">
    <source>
        <dbReference type="EMBL" id="SEJ66083.1"/>
    </source>
</evidence>
<dbReference type="Pfam" id="PF03466">
    <property type="entry name" value="LysR_substrate"/>
    <property type="match status" value="1"/>
</dbReference>
<comment type="caution">
    <text evidence="7">The sequence shown here is derived from an EMBL/GenBank/DDBJ whole genome shotgun (WGS) entry which is preliminary data.</text>
</comment>
<dbReference type="EMBL" id="QJJV01000007">
    <property type="protein sequence ID" value="PXX17067.1"/>
    <property type="molecule type" value="Genomic_DNA"/>
</dbReference>
<keyword evidence="9" id="KW-1185">Reference proteome</keyword>
<dbReference type="Proteomes" id="UP000183529">
    <property type="component" value="Unassembled WGS sequence"/>
</dbReference>
<evidence type="ECO:0000313" key="8">
    <source>
        <dbReference type="Proteomes" id="UP000183529"/>
    </source>
</evidence>
<dbReference type="InterPro" id="IPR036390">
    <property type="entry name" value="WH_DNA-bd_sf"/>
</dbReference>
<dbReference type="InterPro" id="IPR000847">
    <property type="entry name" value="LysR_HTH_N"/>
</dbReference>
<dbReference type="PROSITE" id="PS50931">
    <property type="entry name" value="HTH_LYSR"/>
    <property type="match status" value="1"/>
</dbReference>
<dbReference type="RefSeq" id="WP_074983445.1">
    <property type="nucleotide sequence ID" value="NZ_CADFGN010000008.1"/>
</dbReference>
<dbReference type="SUPFAM" id="SSF53850">
    <property type="entry name" value="Periplasmic binding protein-like II"/>
    <property type="match status" value="1"/>
</dbReference>
<dbReference type="GeneID" id="61306723"/>
<dbReference type="Proteomes" id="UP000247515">
    <property type="component" value="Unassembled WGS sequence"/>
</dbReference>
<protein>
    <submittedName>
        <fullName evidence="6">LysR family transcriptional regulator</fullName>
    </submittedName>
    <submittedName>
        <fullName evidence="7">Transcriptional regulator, LysR family</fullName>
    </submittedName>
</protein>
<dbReference type="AlphaFoldDB" id="A0AAQ1GFI8"/>
<comment type="similarity">
    <text evidence="1">Belongs to the LysR transcriptional regulatory family.</text>
</comment>
<dbReference type="InterPro" id="IPR036388">
    <property type="entry name" value="WH-like_DNA-bd_sf"/>
</dbReference>
<name>A0AAQ1GFI8_9BURK</name>
<dbReference type="EMBL" id="FNZM01000007">
    <property type="protein sequence ID" value="SEJ66083.1"/>
    <property type="molecule type" value="Genomic_DNA"/>
</dbReference>
<dbReference type="InterPro" id="IPR005119">
    <property type="entry name" value="LysR_subst-bd"/>
</dbReference>
<organism evidence="7 8">
    <name type="scientific">Paraburkholderia tropica</name>
    <dbReference type="NCBI Taxonomy" id="92647"/>
    <lineage>
        <taxon>Bacteria</taxon>
        <taxon>Pseudomonadati</taxon>
        <taxon>Pseudomonadota</taxon>
        <taxon>Betaproteobacteria</taxon>
        <taxon>Burkholderiales</taxon>
        <taxon>Burkholderiaceae</taxon>
        <taxon>Paraburkholderia</taxon>
    </lineage>
</organism>
<proteinExistence type="inferred from homology"/>
<dbReference type="GO" id="GO:0003677">
    <property type="term" value="F:DNA binding"/>
    <property type="evidence" value="ECO:0007669"/>
    <property type="project" value="UniProtKB-KW"/>
</dbReference>
<accession>A0AAQ1GFI8</accession>
<feature type="domain" description="HTH lysR-type" evidence="5">
    <location>
        <begin position="6"/>
        <end position="63"/>
    </location>
</feature>
<evidence type="ECO:0000256" key="4">
    <source>
        <dbReference type="ARBA" id="ARBA00023163"/>
    </source>
</evidence>
<gene>
    <name evidence="6" type="ORF">C7400_107276</name>
    <name evidence="7" type="ORF">SAMN05216550_10738</name>
</gene>
<evidence type="ECO:0000259" key="5">
    <source>
        <dbReference type="PROSITE" id="PS50931"/>
    </source>
</evidence>
<dbReference type="GO" id="GO:0003700">
    <property type="term" value="F:DNA-binding transcription factor activity"/>
    <property type="evidence" value="ECO:0007669"/>
    <property type="project" value="InterPro"/>
</dbReference>